<dbReference type="OMA" id="GEYHTRR"/>
<reference evidence="8" key="1">
    <citation type="submission" date="2015-05" db="UniProtKB">
        <authorList>
            <consortium name="EnsemblMetazoa"/>
        </authorList>
    </citation>
    <scope>IDENTIFICATION</scope>
</reference>
<evidence type="ECO:0000256" key="5">
    <source>
        <dbReference type="ARBA" id="ARBA00023128"/>
    </source>
</evidence>
<dbReference type="InterPro" id="IPR019346">
    <property type="entry name" value="Ribosomal_mL42"/>
</dbReference>
<dbReference type="Pfam" id="PF10210">
    <property type="entry name" value="MRP-S32"/>
    <property type="match status" value="1"/>
</dbReference>
<accession>T1H9Z6</accession>
<dbReference type="HOGENOM" id="CLU_142926_2_0_1"/>
<dbReference type="RefSeq" id="XP_073968840.1">
    <property type="nucleotide sequence ID" value="XM_074112739.1"/>
</dbReference>
<evidence type="ECO:0000256" key="6">
    <source>
        <dbReference type="ARBA" id="ARBA00023274"/>
    </source>
</evidence>
<comment type="similarity">
    <text evidence="2">Belongs to the mitochondrion-specific ribosomal protein mL42 family.</text>
</comment>
<keyword evidence="4" id="KW-0689">Ribosomal protein</keyword>
<dbReference type="EnsemblMetazoa" id="RPRC000850-RA">
    <property type="protein sequence ID" value="RPRC000850-PA"/>
    <property type="gene ID" value="RPRC000850"/>
</dbReference>
<evidence type="ECO:0000256" key="1">
    <source>
        <dbReference type="ARBA" id="ARBA00004173"/>
    </source>
</evidence>
<evidence type="ECO:0000313" key="8">
    <source>
        <dbReference type="EnsemblMetazoa" id="RPRC000850-PA"/>
    </source>
</evidence>
<dbReference type="GeneID" id="141446231"/>
<keyword evidence="6" id="KW-0687">Ribonucleoprotein</keyword>
<evidence type="ECO:0000256" key="7">
    <source>
        <dbReference type="ARBA" id="ARBA00035189"/>
    </source>
</evidence>
<sequence length="137" mass="15949">MSLHSLFIKLSYNVVRIVRNANLPALQSYPCRNKHVGILNEIQDPIVVTNDGSTIVCWHPEKEFPYECTKPLPEQLEESSTSVLKNSEKNVYTVFAKKSLDTVPDELAKITYTTKHRWYPRNRDKRAKKTPRDRSYL</sequence>
<dbReference type="VEuPathDB" id="VectorBase:RPRC000850"/>
<keyword evidence="5" id="KW-0496">Mitochondrion</keyword>
<proteinExistence type="inferred from homology"/>
<evidence type="ECO:0000256" key="2">
    <source>
        <dbReference type="ARBA" id="ARBA00005556"/>
    </source>
</evidence>
<protein>
    <recommendedName>
        <fullName evidence="7">Large ribosomal subunit protein mL42</fullName>
    </recommendedName>
</protein>
<dbReference type="EMBL" id="ACPB03024744">
    <property type="status" value="NOT_ANNOTATED_CDS"/>
    <property type="molecule type" value="Genomic_DNA"/>
</dbReference>
<keyword evidence="3" id="KW-0809">Transit peptide</keyword>
<comment type="subcellular location">
    <subcellularLocation>
        <location evidence="1">Mitochondrion</location>
    </subcellularLocation>
</comment>
<name>T1H9Z6_RHOPR</name>
<dbReference type="STRING" id="13249.T1H9Z6"/>
<evidence type="ECO:0000256" key="4">
    <source>
        <dbReference type="ARBA" id="ARBA00022980"/>
    </source>
</evidence>
<organism evidence="8 9">
    <name type="scientific">Rhodnius prolixus</name>
    <name type="common">Triatomid bug</name>
    <dbReference type="NCBI Taxonomy" id="13249"/>
    <lineage>
        <taxon>Eukaryota</taxon>
        <taxon>Metazoa</taxon>
        <taxon>Ecdysozoa</taxon>
        <taxon>Arthropoda</taxon>
        <taxon>Hexapoda</taxon>
        <taxon>Insecta</taxon>
        <taxon>Pterygota</taxon>
        <taxon>Neoptera</taxon>
        <taxon>Paraneoptera</taxon>
        <taxon>Hemiptera</taxon>
        <taxon>Heteroptera</taxon>
        <taxon>Panheteroptera</taxon>
        <taxon>Cimicomorpha</taxon>
        <taxon>Reduviidae</taxon>
        <taxon>Triatominae</taxon>
        <taxon>Rhodnius</taxon>
    </lineage>
</organism>
<dbReference type="PANTHER" id="PTHR13450:SF4">
    <property type="entry name" value="LARGE RIBOSOMAL SUBUNIT PROTEIN ML42"/>
    <property type="match status" value="1"/>
</dbReference>
<dbReference type="GO" id="GO:0005762">
    <property type="term" value="C:mitochondrial large ribosomal subunit"/>
    <property type="evidence" value="ECO:0007669"/>
    <property type="project" value="TreeGrafter"/>
</dbReference>
<evidence type="ECO:0000313" key="9">
    <source>
        <dbReference type="Proteomes" id="UP000015103"/>
    </source>
</evidence>
<dbReference type="FunCoup" id="T1H9Z6">
    <property type="interactions" value="313"/>
</dbReference>
<dbReference type="InParanoid" id="T1H9Z6"/>
<dbReference type="eggNOG" id="KOG4106">
    <property type="taxonomic scope" value="Eukaryota"/>
</dbReference>
<evidence type="ECO:0000256" key="3">
    <source>
        <dbReference type="ARBA" id="ARBA00022946"/>
    </source>
</evidence>
<dbReference type="AlphaFoldDB" id="T1H9Z6"/>
<dbReference type="PANTHER" id="PTHR13450">
    <property type="entry name" value="MITOCHONDRIAL 39S RIBOSOMAL PROTEIN L42"/>
    <property type="match status" value="1"/>
</dbReference>
<keyword evidence="9" id="KW-1185">Reference proteome</keyword>
<dbReference type="Proteomes" id="UP000015103">
    <property type="component" value="Unassembled WGS sequence"/>
</dbReference>